<evidence type="ECO:0000256" key="2">
    <source>
        <dbReference type="ARBA" id="ARBA00023186"/>
    </source>
</evidence>
<dbReference type="AlphaFoldDB" id="A0A3P6AT00"/>
<dbReference type="GO" id="GO:0009409">
    <property type="term" value="P:response to cold"/>
    <property type="evidence" value="ECO:0007669"/>
    <property type="project" value="UniProtKB-ARBA"/>
</dbReference>
<dbReference type="FunFam" id="1.10.287.370:FF:000003">
    <property type="entry name" value="Prefoldin subunit 6"/>
    <property type="match status" value="1"/>
</dbReference>
<dbReference type="Gene3D" id="1.10.287.370">
    <property type="match status" value="1"/>
</dbReference>
<dbReference type="GO" id="GO:0006457">
    <property type="term" value="P:protein folding"/>
    <property type="evidence" value="ECO:0007669"/>
    <property type="project" value="InterPro"/>
</dbReference>
<dbReference type="SUPFAM" id="SSF81383">
    <property type="entry name" value="F-box domain"/>
    <property type="match status" value="1"/>
</dbReference>
<dbReference type="SMART" id="SM00256">
    <property type="entry name" value="FBOX"/>
    <property type="match status" value="1"/>
</dbReference>
<dbReference type="InterPro" id="IPR002777">
    <property type="entry name" value="PFD_beta-like"/>
</dbReference>
<dbReference type="GO" id="GO:0016272">
    <property type="term" value="C:prefoldin complex"/>
    <property type="evidence" value="ECO:0007669"/>
    <property type="project" value="InterPro"/>
</dbReference>
<feature type="region of interest" description="Disordered" evidence="3">
    <location>
        <begin position="440"/>
        <end position="465"/>
    </location>
</feature>
<dbReference type="Proteomes" id="UP000694005">
    <property type="component" value="Chromosome A07"/>
</dbReference>
<dbReference type="Gramene" id="A07p11920.2_BraZ1">
    <property type="protein sequence ID" value="A07p11920.2_BraZ1.CDS"/>
    <property type="gene ID" value="A07g11920.2_BraZ1"/>
</dbReference>
<dbReference type="InterPro" id="IPR009053">
    <property type="entry name" value="Prefoldin"/>
</dbReference>
<dbReference type="Gene3D" id="1.20.1280.50">
    <property type="match status" value="1"/>
</dbReference>
<sequence>MKRKGYETERFSSHRSIEPIPLDLKKMTRLQVKPHQKKLLRKVESRVCLKRKERDGNEDDESDKRPSKLLHSIPLDIEVEIMTRLPVKSLMRSRCVSKTWSSIIRSQGFVDAYYAMSSSATRSRFTVAFSNSVFVKGDAQRLFIFSSSSLAANLHMTIPSLSLSHVSDCPSVHGFVGCCYGFQFTICNPSTGQVVSLPCKGNRTSLGYDPVDGQFKALSLVPTPVRGYHICVVHEVIKLGGGGGGESRNMVTSPPYSPLTNRLCINGFIYFGAWAPRPRMNPVIVCFDVRHEKISFIKMPKDVLSYSVLIEYKGKLASVVRHQPLSFRSFDLWILEDVKKGVWSKQTFDLPCDLVNMTSPGTNKAGEIIFAPTKLSHGAQPFYIFYYNTQIKDLRRVRIHGIADDEGFRRRYGLVSDCNVSVSPEHVEMNSTGFSAHLETESTKELDTGVRNKRKKKKMSSSSMALRDMQRDLEAKANDLAKIQKEIAKNHQLRKKYTIQLGENELVLKLDLLEDDANVYKLIGPVLVKQDLAEANANVRKRMEYISAELKRIDATLQDNEGQQNSKREAVSHPSHRLYADLNAFQHGY</sequence>
<protein>
    <recommendedName>
        <fullName evidence="4">F-box domain-containing protein</fullName>
    </recommendedName>
</protein>
<evidence type="ECO:0000313" key="6">
    <source>
        <dbReference type="EMBL" id="VDC96996.1"/>
    </source>
</evidence>
<dbReference type="EMBL" id="LS974623">
    <property type="protein sequence ID" value="CAG7901548.1"/>
    <property type="molecule type" value="Genomic_DNA"/>
</dbReference>
<dbReference type="EMBL" id="LR031574">
    <property type="protein sequence ID" value="VDC96996.1"/>
    <property type="molecule type" value="Genomic_DNA"/>
</dbReference>
<gene>
    <name evidence="6" type="ORF">BRAA07T28803Z</name>
    <name evidence="5" type="ORF">BRAPAZ1V2_A07P11920.2</name>
</gene>
<dbReference type="InterPro" id="IPR013187">
    <property type="entry name" value="F-box-assoc_dom_typ3"/>
</dbReference>
<dbReference type="GO" id="GO:0051082">
    <property type="term" value="F:unfolded protein binding"/>
    <property type="evidence" value="ECO:0007669"/>
    <property type="project" value="InterPro"/>
</dbReference>
<dbReference type="NCBIfam" id="TIGR01640">
    <property type="entry name" value="F_box_assoc_1"/>
    <property type="match status" value="1"/>
</dbReference>
<dbReference type="CDD" id="cd23161">
    <property type="entry name" value="Prefoldin_6"/>
    <property type="match status" value="1"/>
</dbReference>
<feature type="compositionally biased region" description="Basic and acidic residues" evidence="3">
    <location>
        <begin position="440"/>
        <end position="450"/>
    </location>
</feature>
<name>A0A3P6AT00_BRACM</name>
<proteinExistence type="inferred from homology"/>
<dbReference type="CDD" id="cd22157">
    <property type="entry name" value="F-box_AtFBW1-like"/>
    <property type="match status" value="1"/>
</dbReference>
<dbReference type="Pfam" id="PF08268">
    <property type="entry name" value="FBA_3"/>
    <property type="match status" value="1"/>
</dbReference>
<dbReference type="PANTHER" id="PTHR31111">
    <property type="entry name" value="BNAA05G37150D PROTEIN-RELATED"/>
    <property type="match status" value="1"/>
</dbReference>
<keyword evidence="2" id="KW-0143">Chaperone</keyword>
<evidence type="ECO:0000256" key="3">
    <source>
        <dbReference type="SAM" id="MobiDB-lite"/>
    </source>
</evidence>
<dbReference type="PROSITE" id="PS50181">
    <property type="entry name" value="FBOX"/>
    <property type="match status" value="1"/>
</dbReference>
<organism evidence="6">
    <name type="scientific">Brassica campestris</name>
    <name type="common">Field mustard</name>
    <dbReference type="NCBI Taxonomy" id="3711"/>
    <lineage>
        <taxon>Eukaryota</taxon>
        <taxon>Viridiplantae</taxon>
        <taxon>Streptophyta</taxon>
        <taxon>Embryophyta</taxon>
        <taxon>Tracheophyta</taxon>
        <taxon>Spermatophyta</taxon>
        <taxon>Magnoliopsida</taxon>
        <taxon>eudicotyledons</taxon>
        <taxon>Gunneridae</taxon>
        <taxon>Pentapetalae</taxon>
        <taxon>rosids</taxon>
        <taxon>malvids</taxon>
        <taxon>Brassicales</taxon>
        <taxon>Brassicaceae</taxon>
        <taxon>Brassiceae</taxon>
        <taxon>Brassica</taxon>
    </lineage>
</organism>
<feature type="domain" description="F-box" evidence="4">
    <location>
        <begin position="67"/>
        <end position="117"/>
    </location>
</feature>
<dbReference type="Pfam" id="PF01920">
    <property type="entry name" value="Prefoldin_2"/>
    <property type="match status" value="1"/>
</dbReference>
<dbReference type="InterPro" id="IPR017451">
    <property type="entry name" value="F-box-assoc_interact_dom"/>
</dbReference>
<dbReference type="Pfam" id="PF00646">
    <property type="entry name" value="F-box"/>
    <property type="match status" value="1"/>
</dbReference>
<dbReference type="InterPro" id="IPR001810">
    <property type="entry name" value="F-box_dom"/>
</dbReference>
<evidence type="ECO:0000313" key="5">
    <source>
        <dbReference type="EMBL" id="CAG7901548.1"/>
    </source>
</evidence>
<evidence type="ECO:0000259" key="4">
    <source>
        <dbReference type="PROSITE" id="PS50181"/>
    </source>
</evidence>
<dbReference type="InterPro" id="IPR036047">
    <property type="entry name" value="F-box-like_dom_sf"/>
</dbReference>
<accession>A0A3P6AT00</accession>
<evidence type="ECO:0000256" key="1">
    <source>
        <dbReference type="ARBA" id="ARBA00008045"/>
    </source>
</evidence>
<reference evidence="6" key="1">
    <citation type="submission" date="2018-11" db="EMBL/GenBank/DDBJ databases">
        <authorList>
            <consortium name="Genoscope - CEA"/>
            <person name="William W."/>
        </authorList>
    </citation>
    <scope>NUCLEOTIDE SEQUENCE</scope>
</reference>
<dbReference type="PANTHER" id="PTHR31111:SF100">
    <property type="entry name" value="F-BOX DOMAIN-CONTAINING PROTEIN"/>
    <property type="match status" value="1"/>
</dbReference>
<dbReference type="SUPFAM" id="SSF46579">
    <property type="entry name" value="Prefoldin"/>
    <property type="match status" value="1"/>
</dbReference>
<comment type="similarity">
    <text evidence="1">Belongs to the prefoldin subunit beta family.</text>
</comment>